<dbReference type="GO" id="GO:0005886">
    <property type="term" value="C:plasma membrane"/>
    <property type="evidence" value="ECO:0007669"/>
    <property type="project" value="UniProtKB-SubCell"/>
</dbReference>
<evidence type="ECO:0000256" key="2">
    <source>
        <dbReference type="ARBA" id="ARBA00022448"/>
    </source>
</evidence>
<protein>
    <recommendedName>
        <fullName evidence="8">Permease IIC component</fullName>
    </recommendedName>
</protein>
<organism evidence="11 12">
    <name type="scientific">Ligilactobacillus salitolerans</name>
    <dbReference type="NCBI Taxonomy" id="1808352"/>
    <lineage>
        <taxon>Bacteria</taxon>
        <taxon>Bacillati</taxon>
        <taxon>Bacillota</taxon>
        <taxon>Bacilli</taxon>
        <taxon>Lactobacillales</taxon>
        <taxon>Lactobacillaceae</taxon>
        <taxon>Ligilactobacillus</taxon>
    </lineage>
</organism>
<evidence type="ECO:0000256" key="6">
    <source>
        <dbReference type="ARBA" id="ARBA00022989"/>
    </source>
</evidence>
<dbReference type="InterPro" id="IPR003352">
    <property type="entry name" value="PTS_EIIC"/>
</dbReference>
<keyword evidence="12" id="KW-1185">Reference proteome</keyword>
<dbReference type="NCBIfam" id="TIGR00410">
    <property type="entry name" value="lacE"/>
    <property type="match status" value="1"/>
</dbReference>
<feature type="transmembrane region" description="Helical" evidence="9">
    <location>
        <begin position="243"/>
        <end position="264"/>
    </location>
</feature>
<keyword evidence="2 8" id="KW-0813">Transport</keyword>
<comment type="caution">
    <text evidence="11">The sequence shown here is derived from an EMBL/GenBank/DDBJ whole genome shotgun (WGS) entry which is preliminary data.</text>
</comment>
<gene>
    <name evidence="11" type="primary">celB</name>
    <name evidence="11" type="ORF">LFYK43_01820</name>
</gene>
<dbReference type="GO" id="GO:0008982">
    <property type="term" value="F:protein-N(PI)-phosphohistidine-sugar phosphotransferase activity"/>
    <property type="evidence" value="ECO:0007669"/>
    <property type="project" value="UniProtKB-UniRule"/>
</dbReference>
<dbReference type="AlphaFoldDB" id="A0A401IQD0"/>
<sequence>MKNENNKFMSSLESINQRLSEIKTLKTITDGLLGVLPLIIVGAVFSLIANFPVSGYQDFLEQVDLKETLTSVSHFTTDIIALLACMSLTHVRIKRDDLDSLVPVFISLVAFLIITPLKTIKDETYLPFKWLGSSGFFMGIIIGIAVGAAYVFMIKHNWIIQLPKSVPPMVAKSLSSVVPTTLIIAVAIFIRYIFELTKFETIHNVIYSLIQQPLTHIGTSIWTMVILTLVAQLFWFIGIHGMLVVMPILLTVFLPLDIQNLAAFNNGQALPYITTIGFWIICTSIGGGGATLGLNLMMAFRAKSDQFKVLGKLALPAGFFGINEPLVYGVPLVYNAIFFIPYVFLPVINLLLGYLLIKVGILPSASGATILGMPIPIFFTGLMEGSWKLGLFQVGLLLFDSLVYYPFFKTADNAALKEQKEEAK</sequence>
<evidence type="ECO:0000256" key="4">
    <source>
        <dbReference type="ARBA" id="ARBA00022597"/>
    </source>
</evidence>
<feature type="transmembrane region" description="Helical" evidence="9">
    <location>
        <begin position="32"/>
        <end position="51"/>
    </location>
</feature>
<feature type="transmembrane region" description="Helical" evidence="9">
    <location>
        <begin position="389"/>
        <end position="408"/>
    </location>
</feature>
<feature type="transmembrane region" description="Helical" evidence="9">
    <location>
        <begin position="130"/>
        <end position="153"/>
    </location>
</feature>
<keyword evidence="4 8" id="KW-0762">Sugar transport</keyword>
<feature type="transmembrane region" description="Helical" evidence="9">
    <location>
        <begin position="336"/>
        <end position="357"/>
    </location>
</feature>
<comment type="function">
    <text evidence="8">The phosphoenolpyruvate-dependent sugar phosphotransferase system (PTS), a major carbohydrate active -transport system, catalyzes the phosphorylation of incoming sugar substrates concomitant with their translocation across the cell membrane.</text>
</comment>
<comment type="subcellular location">
    <subcellularLocation>
        <location evidence="1">Cell membrane</location>
        <topology evidence="1">Multi-pass membrane protein</topology>
    </subcellularLocation>
</comment>
<reference evidence="11 12" key="1">
    <citation type="journal article" date="2019" name="Int. J. Syst. Evol. Microbiol.">
        <title>Lactobacillus salitolerans sp. nov., a novel lactic acid bacterium isolated from spent mushroom substrates.</title>
        <authorList>
            <person name="Tohno M."/>
            <person name="Tanizawa Y."/>
            <person name="Kojima Y."/>
            <person name="Sakamoto M."/>
            <person name="Nakamura Y."/>
            <person name="Ohkuma M."/>
            <person name="Kobayashi H."/>
        </authorList>
    </citation>
    <scope>NUCLEOTIDE SEQUENCE [LARGE SCALE GENOMIC DNA]</scope>
    <source>
        <strain evidence="11 12">YK43</strain>
    </source>
</reference>
<evidence type="ECO:0000313" key="12">
    <source>
        <dbReference type="Proteomes" id="UP000286848"/>
    </source>
</evidence>
<dbReference type="EMBL" id="BFFP01000002">
    <property type="protein sequence ID" value="GBG93723.1"/>
    <property type="molecule type" value="Genomic_DNA"/>
</dbReference>
<feature type="transmembrane region" description="Helical" evidence="9">
    <location>
        <begin position="364"/>
        <end position="383"/>
    </location>
</feature>
<dbReference type="OrthoDB" id="1550290at2"/>
<dbReference type="GO" id="GO:1902815">
    <property type="term" value="P:N,N'-diacetylchitobiose import"/>
    <property type="evidence" value="ECO:0007669"/>
    <property type="project" value="TreeGrafter"/>
</dbReference>
<feature type="transmembrane region" description="Helical" evidence="9">
    <location>
        <begin position="276"/>
        <end position="297"/>
    </location>
</feature>
<evidence type="ECO:0000256" key="9">
    <source>
        <dbReference type="SAM" id="Phobius"/>
    </source>
</evidence>
<keyword evidence="7 8" id="KW-0472">Membrane</keyword>
<evidence type="ECO:0000256" key="8">
    <source>
        <dbReference type="PIRNR" id="PIRNR006351"/>
    </source>
</evidence>
<dbReference type="InterPro" id="IPR051088">
    <property type="entry name" value="PTS_Sugar-EIIC/EIIB"/>
</dbReference>
<evidence type="ECO:0000259" key="10">
    <source>
        <dbReference type="PROSITE" id="PS51105"/>
    </source>
</evidence>
<dbReference type="InterPro" id="IPR004796">
    <property type="entry name" value="PTS_IIC_cello"/>
</dbReference>
<keyword evidence="3 8" id="KW-1003">Cell membrane</keyword>
<dbReference type="InterPro" id="IPR004501">
    <property type="entry name" value="PTS_EIIC_3"/>
</dbReference>
<dbReference type="GO" id="GO:0009401">
    <property type="term" value="P:phosphoenolpyruvate-dependent sugar phosphotransferase system"/>
    <property type="evidence" value="ECO:0007669"/>
    <property type="project" value="InterPro"/>
</dbReference>
<dbReference type="RefSeq" id="WP_124974492.1">
    <property type="nucleotide sequence ID" value="NZ_BFFP01000002.1"/>
</dbReference>
<feature type="transmembrane region" description="Helical" evidence="9">
    <location>
        <begin position="309"/>
        <end position="330"/>
    </location>
</feature>
<keyword evidence="6 9" id="KW-1133">Transmembrane helix</keyword>
<keyword evidence="5 9" id="KW-0812">Transmembrane</keyword>
<evidence type="ECO:0000256" key="1">
    <source>
        <dbReference type="ARBA" id="ARBA00004651"/>
    </source>
</evidence>
<dbReference type="PIRSF" id="PIRSF006351">
    <property type="entry name" value="PTS_EIIC-Cellobiose"/>
    <property type="match status" value="1"/>
</dbReference>
<dbReference type="Proteomes" id="UP000286848">
    <property type="component" value="Unassembled WGS sequence"/>
</dbReference>
<dbReference type="PANTHER" id="PTHR33989:SF4">
    <property type="entry name" value="PTS SYSTEM N,N'-DIACETYLCHITOBIOSE-SPECIFIC EIIC COMPONENT"/>
    <property type="match status" value="1"/>
</dbReference>
<feature type="transmembrane region" description="Helical" evidence="9">
    <location>
        <begin position="174"/>
        <end position="194"/>
    </location>
</feature>
<evidence type="ECO:0000256" key="3">
    <source>
        <dbReference type="ARBA" id="ARBA00022475"/>
    </source>
</evidence>
<evidence type="ECO:0000313" key="11">
    <source>
        <dbReference type="EMBL" id="GBG93723.1"/>
    </source>
</evidence>
<proteinExistence type="predicted"/>
<dbReference type="PANTHER" id="PTHR33989">
    <property type="match status" value="1"/>
</dbReference>
<accession>A0A401IQD0</accession>
<dbReference type="PROSITE" id="PS51105">
    <property type="entry name" value="PTS_EIIC_TYPE_3"/>
    <property type="match status" value="1"/>
</dbReference>
<name>A0A401IQD0_9LACO</name>
<dbReference type="Pfam" id="PF02378">
    <property type="entry name" value="PTS_EIIC"/>
    <property type="match status" value="1"/>
</dbReference>
<feature type="transmembrane region" description="Helical" evidence="9">
    <location>
        <begin position="101"/>
        <end position="118"/>
    </location>
</feature>
<feature type="domain" description="PTS EIIC type-3" evidence="10">
    <location>
        <begin position="8"/>
        <end position="407"/>
    </location>
</feature>
<evidence type="ECO:0000256" key="7">
    <source>
        <dbReference type="ARBA" id="ARBA00023136"/>
    </source>
</evidence>
<evidence type="ECO:0000256" key="5">
    <source>
        <dbReference type="ARBA" id="ARBA00022692"/>
    </source>
</evidence>
<feature type="transmembrane region" description="Helical" evidence="9">
    <location>
        <begin position="214"/>
        <end position="236"/>
    </location>
</feature>
<feature type="transmembrane region" description="Helical" evidence="9">
    <location>
        <begin position="71"/>
        <end position="89"/>
    </location>
</feature>